<protein>
    <submittedName>
        <fullName evidence="1">Uncharacterized protein</fullName>
    </submittedName>
</protein>
<gene>
    <name evidence="1" type="ORF">C2H86_13825</name>
</gene>
<accession>A0A6I6XQQ4</accession>
<sequence length="149" mass="16668">MLVAAAISIPAITQAATPEPIRIPVGAPTMVHHLKYEVMYSEKPFELARIYYYDNGIYKIVSPGEDHYGVYVIVGQSTDSVYKISYLSLPSEDWGGNVARHDLTFDNQKQVFTQQALAYTDQKIPPQHGTFVQAENTAIDHAGVNWLRP</sequence>
<evidence type="ECO:0000313" key="1">
    <source>
        <dbReference type="EMBL" id="QHG68249.1"/>
    </source>
</evidence>
<evidence type="ECO:0000313" key="2">
    <source>
        <dbReference type="Proteomes" id="UP000464480"/>
    </source>
</evidence>
<dbReference type="AlphaFoldDB" id="A0A6I6XQQ4"/>
<dbReference type="Proteomes" id="UP000464480">
    <property type="component" value="Chromosome"/>
</dbReference>
<reference evidence="1 2" key="1">
    <citation type="submission" date="2020-02" db="EMBL/GenBank/DDBJ databases">
        <title>Pseudomonas Putida W5 Complete Genome Assembly.</title>
        <authorList>
            <person name="Yuan Z.-C."/>
            <person name="Shaw G.A."/>
            <person name="Cusano A.D."/>
            <person name="Caddey B.J."/>
            <person name="Weselowski B.J."/>
        </authorList>
    </citation>
    <scope>NUCLEOTIDE SEQUENCE [LARGE SCALE GENOMIC DNA]</scope>
    <source>
        <strain evidence="1 2">W5</strain>
    </source>
</reference>
<organism evidence="1 2">
    <name type="scientific">Pseudomonas putida</name>
    <name type="common">Arthrobacter siderocapsulatus</name>
    <dbReference type="NCBI Taxonomy" id="303"/>
    <lineage>
        <taxon>Bacteria</taxon>
        <taxon>Pseudomonadati</taxon>
        <taxon>Pseudomonadota</taxon>
        <taxon>Gammaproteobacteria</taxon>
        <taxon>Pseudomonadales</taxon>
        <taxon>Pseudomonadaceae</taxon>
        <taxon>Pseudomonas</taxon>
    </lineage>
</organism>
<proteinExistence type="predicted"/>
<dbReference type="EMBL" id="CP026115">
    <property type="protein sequence ID" value="QHG68249.1"/>
    <property type="molecule type" value="Genomic_DNA"/>
</dbReference>
<name>A0A6I6XQQ4_PSEPU</name>